<evidence type="ECO:0000259" key="7">
    <source>
        <dbReference type="Pfam" id="PF00892"/>
    </source>
</evidence>
<sequence length="299" mass="31358">MTANLNARGPRATTSRRRLRTAGMTALAPAIWGSTYLVTTEWLPPDRPLLATTVRALPAGLILLPFARMLPTGMWLWRALVLGTLNVGAFNFLLFVAAYRLPGGVAAMIMAVQPMVVLVLAALLLKDRIRVPHVVACLLGAGGVVLLVFQGAAAPDLVGVAAALAAAASMATGITLTKLWGRPDGVGLLAFTGWQLTAGGLVSLPFTLAIEGLPRVLTGANIAGFGYLIVLGAVLSYAIWFRGIERLPAFAVSFLALGSPIVATLLGYLFLRQTLSLLQVVGILVILAGVLLAQFKPTM</sequence>
<feature type="transmembrane region" description="Helical" evidence="6">
    <location>
        <begin position="79"/>
        <end position="99"/>
    </location>
</feature>
<dbReference type="SUPFAM" id="SSF103481">
    <property type="entry name" value="Multidrug resistance efflux transporter EmrE"/>
    <property type="match status" value="2"/>
</dbReference>
<keyword evidence="4 6" id="KW-1133">Transmembrane helix</keyword>
<accession>A0A543DXX2</accession>
<dbReference type="GO" id="GO:0016020">
    <property type="term" value="C:membrane"/>
    <property type="evidence" value="ECO:0007669"/>
    <property type="project" value="UniProtKB-SubCell"/>
</dbReference>
<feature type="transmembrane region" description="Helical" evidence="6">
    <location>
        <begin position="277"/>
        <end position="295"/>
    </location>
</feature>
<dbReference type="Gene3D" id="1.10.3730.20">
    <property type="match status" value="1"/>
</dbReference>
<dbReference type="InterPro" id="IPR037185">
    <property type="entry name" value="EmrE-like"/>
</dbReference>
<feature type="transmembrane region" description="Helical" evidence="6">
    <location>
        <begin position="157"/>
        <end position="176"/>
    </location>
</feature>
<comment type="subcellular location">
    <subcellularLocation>
        <location evidence="1">Membrane</location>
        <topology evidence="1">Multi-pass membrane protein</topology>
    </subcellularLocation>
</comment>
<evidence type="ECO:0000256" key="6">
    <source>
        <dbReference type="SAM" id="Phobius"/>
    </source>
</evidence>
<dbReference type="PANTHER" id="PTHR32322:SF2">
    <property type="entry name" value="EAMA DOMAIN-CONTAINING PROTEIN"/>
    <property type="match status" value="1"/>
</dbReference>
<evidence type="ECO:0000256" key="5">
    <source>
        <dbReference type="ARBA" id="ARBA00023136"/>
    </source>
</evidence>
<feature type="transmembrane region" description="Helical" evidence="6">
    <location>
        <begin position="247"/>
        <end position="271"/>
    </location>
</feature>
<evidence type="ECO:0000256" key="2">
    <source>
        <dbReference type="ARBA" id="ARBA00007362"/>
    </source>
</evidence>
<comment type="similarity">
    <text evidence="2">Belongs to the EamA transporter family.</text>
</comment>
<organism evidence="8 9">
    <name type="scientific">Pseudonocardia kunmingensis</name>
    <dbReference type="NCBI Taxonomy" id="630975"/>
    <lineage>
        <taxon>Bacteria</taxon>
        <taxon>Bacillati</taxon>
        <taxon>Actinomycetota</taxon>
        <taxon>Actinomycetes</taxon>
        <taxon>Pseudonocardiales</taxon>
        <taxon>Pseudonocardiaceae</taxon>
        <taxon>Pseudonocardia</taxon>
    </lineage>
</organism>
<evidence type="ECO:0000313" key="8">
    <source>
        <dbReference type="EMBL" id="TQM14182.1"/>
    </source>
</evidence>
<keyword evidence="5 6" id="KW-0472">Membrane</keyword>
<gene>
    <name evidence="8" type="ORF">FB558_0941</name>
</gene>
<evidence type="ECO:0000256" key="1">
    <source>
        <dbReference type="ARBA" id="ARBA00004141"/>
    </source>
</evidence>
<feature type="transmembrane region" description="Helical" evidence="6">
    <location>
        <begin position="222"/>
        <end position="240"/>
    </location>
</feature>
<feature type="domain" description="EamA" evidence="7">
    <location>
        <begin position="158"/>
        <end position="292"/>
    </location>
</feature>
<feature type="transmembrane region" description="Helical" evidence="6">
    <location>
        <begin position="132"/>
        <end position="151"/>
    </location>
</feature>
<feature type="domain" description="EamA" evidence="7">
    <location>
        <begin position="25"/>
        <end position="148"/>
    </location>
</feature>
<name>A0A543DXX2_9PSEU</name>
<dbReference type="InterPro" id="IPR000620">
    <property type="entry name" value="EamA_dom"/>
</dbReference>
<dbReference type="RefSeq" id="WP_246106249.1">
    <property type="nucleotide sequence ID" value="NZ_VFPA01000001.1"/>
</dbReference>
<keyword evidence="3 6" id="KW-0812">Transmembrane</keyword>
<feature type="transmembrane region" description="Helical" evidence="6">
    <location>
        <begin position="188"/>
        <end position="210"/>
    </location>
</feature>
<evidence type="ECO:0000256" key="4">
    <source>
        <dbReference type="ARBA" id="ARBA00022989"/>
    </source>
</evidence>
<evidence type="ECO:0000256" key="3">
    <source>
        <dbReference type="ARBA" id="ARBA00022692"/>
    </source>
</evidence>
<feature type="transmembrane region" description="Helical" evidence="6">
    <location>
        <begin position="49"/>
        <end position="67"/>
    </location>
</feature>
<dbReference type="Proteomes" id="UP000315677">
    <property type="component" value="Unassembled WGS sequence"/>
</dbReference>
<evidence type="ECO:0000313" key="9">
    <source>
        <dbReference type="Proteomes" id="UP000315677"/>
    </source>
</evidence>
<dbReference type="Pfam" id="PF00892">
    <property type="entry name" value="EamA"/>
    <property type="match status" value="2"/>
</dbReference>
<feature type="transmembrane region" description="Helical" evidence="6">
    <location>
        <begin position="21"/>
        <end position="43"/>
    </location>
</feature>
<dbReference type="EMBL" id="VFPA01000001">
    <property type="protein sequence ID" value="TQM14182.1"/>
    <property type="molecule type" value="Genomic_DNA"/>
</dbReference>
<dbReference type="AlphaFoldDB" id="A0A543DXX2"/>
<feature type="transmembrane region" description="Helical" evidence="6">
    <location>
        <begin position="105"/>
        <end position="125"/>
    </location>
</feature>
<protein>
    <submittedName>
        <fullName evidence="8">Putative blue pigment (Indigoidine) exporter</fullName>
    </submittedName>
</protein>
<proteinExistence type="inferred from homology"/>
<reference evidence="8 9" key="1">
    <citation type="submission" date="2019-06" db="EMBL/GenBank/DDBJ databases">
        <title>Sequencing the genomes of 1000 actinobacteria strains.</title>
        <authorList>
            <person name="Klenk H.-P."/>
        </authorList>
    </citation>
    <scope>NUCLEOTIDE SEQUENCE [LARGE SCALE GENOMIC DNA]</scope>
    <source>
        <strain evidence="8 9">DSM 45301</strain>
    </source>
</reference>
<dbReference type="InterPro" id="IPR050638">
    <property type="entry name" value="AA-Vitamin_Transporters"/>
</dbReference>
<keyword evidence="9" id="KW-1185">Reference proteome</keyword>
<comment type="caution">
    <text evidence="8">The sequence shown here is derived from an EMBL/GenBank/DDBJ whole genome shotgun (WGS) entry which is preliminary data.</text>
</comment>
<dbReference type="PANTHER" id="PTHR32322">
    <property type="entry name" value="INNER MEMBRANE TRANSPORTER"/>
    <property type="match status" value="1"/>
</dbReference>